<dbReference type="InParanoid" id="A0A0D2ANP3"/>
<feature type="region of interest" description="Disordered" evidence="2">
    <location>
        <begin position="197"/>
        <end position="241"/>
    </location>
</feature>
<evidence type="ECO:0000259" key="3">
    <source>
        <dbReference type="Pfam" id="PF13598"/>
    </source>
</evidence>
<dbReference type="STRING" id="253628.A0A0D2ANP3"/>
<dbReference type="InterPro" id="IPR037291">
    <property type="entry name" value="DUF4139"/>
</dbReference>
<evidence type="ECO:0008006" key="7">
    <source>
        <dbReference type="Google" id="ProtNLM"/>
    </source>
</evidence>
<feature type="compositionally biased region" description="Basic and acidic residues" evidence="2">
    <location>
        <begin position="197"/>
        <end position="211"/>
    </location>
</feature>
<dbReference type="PANTHER" id="PTHR31005:SF8">
    <property type="entry name" value="DUF4139 DOMAIN-CONTAINING PROTEIN"/>
    <property type="match status" value="1"/>
</dbReference>
<organism evidence="5 6">
    <name type="scientific">Verruconis gallopava</name>
    <dbReference type="NCBI Taxonomy" id="253628"/>
    <lineage>
        <taxon>Eukaryota</taxon>
        <taxon>Fungi</taxon>
        <taxon>Dikarya</taxon>
        <taxon>Ascomycota</taxon>
        <taxon>Pezizomycotina</taxon>
        <taxon>Dothideomycetes</taxon>
        <taxon>Pleosporomycetidae</taxon>
        <taxon>Venturiales</taxon>
        <taxon>Sympoventuriaceae</taxon>
        <taxon>Verruconis</taxon>
    </lineage>
</organism>
<dbReference type="Pfam" id="PF13600">
    <property type="entry name" value="DUF4140"/>
    <property type="match status" value="1"/>
</dbReference>
<evidence type="ECO:0000256" key="1">
    <source>
        <dbReference type="SAM" id="Coils"/>
    </source>
</evidence>
<keyword evidence="6" id="KW-1185">Reference proteome</keyword>
<dbReference type="AlphaFoldDB" id="A0A0D2ANP3"/>
<feature type="region of interest" description="Disordered" evidence="2">
    <location>
        <begin position="264"/>
        <end position="296"/>
    </location>
</feature>
<dbReference type="GeneID" id="27309229"/>
<feature type="domain" description="DUF4140" evidence="4">
    <location>
        <begin position="20"/>
        <end position="141"/>
    </location>
</feature>
<evidence type="ECO:0000256" key="2">
    <source>
        <dbReference type="SAM" id="MobiDB-lite"/>
    </source>
</evidence>
<dbReference type="InterPro" id="IPR025554">
    <property type="entry name" value="DUF4140"/>
</dbReference>
<dbReference type="NCBIfam" id="TIGR02231">
    <property type="entry name" value="mucoidy inhibitor MuiA family protein"/>
    <property type="match status" value="1"/>
</dbReference>
<evidence type="ECO:0000313" key="6">
    <source>
        <dbReference type="Proteomes" id="UP000053259"/>
    </source>
</evidence>
<dbReference type="Pfam" id="PF13598">
    <property type="entry name" value="DUF4139"/>
    <property type="match status" value="1"/>
</dbReference>
<dbReference type="VEuPathDB" id="FungiDB:PV09_01256"/>
<evidence type="ECO:0000259" key="4">
    <source>
        <dbReference type="Pfam" id="PF13600"/>
    </source>
</evidence>
<dbReference type="EMBL" id="KN847531">
    <property type="protein sequence ID" value="KIW08338.1"/>
    <property type="molecule type" value="Genomic_DNA"/>
</dbReference>
<feature type="domain" description="DUF4139" evidence="3">
    <location>
        <begin position="306"/>
        <end position="800"/>
    </location>
</feature>
<keyword evidence="1" id="KW-0175">Coiled coil</keyword>
<evidence type="ECO:0000313" key="5">
    <source>
        <dbReference type="EMBL" id="KIW08338.1"/>
    </source>
</evidence>
<dbReference type="HOGENOM" id="CLU_010457_1_0_1"/>
<feature type="compositionally biased region" description="Low complexity" evidence="2">
    <location>
        <begin position="264"/>
        <end position="277"/>
    </location>
</feature>
<gene>
    <name evidence="5" type="ORF">PV09_01256</name>
</gene>
<feature type="region of interest" description="Disordered" evidence="2">
    <location>
        <begin position="80"/>
        <end position="106"/>
    </location>
</feature>
<dbReference type="RefSeq" id="XP_016218207.1">
    <property type="nucleotide sequence ID" value="XM_016354112.1"/>
</dbReference>
<name>A0A0D2ANP3_9PEZI</name>
<dbReference type="OrthoDB" id="10068793at2759"/>
<accession>A0A0D2ANP3</accession>
<reference evidence="5 6" key="1">
    <citation type="submission" date="2015-01" db="EMBL/GenBank/DDBJ databases">
        <title>The Genome Sequence of Ochroconis gallopava CBS43764.</title>
        <authorList>
            <consortium name="The Broad Institute Genomics Platform"/>
            <person name="Cuomo C."/>
            <person name="de Hoog S."/>
            <person name="Gorbushina A."/>
            <person name="Stielow B."/>
            <person name="Teixiera M."/>
            <person name="Abouelleil A."/>
            <person name="Chapman S.B."/>
            <person name="Priest M."/>
            <person name="Young S.K."/>
            <person name="Wortman J."/>
            <person name="Nusbaum C."/>
            <person name="Birren B."/>
        </authorList>
    </citation>
    <scope>NUCLEOTIDE SEQUENCE [LARGE SCALE GENOMIC DNA]</scope>
    <source>
        <strain evidence="5 6">CBS 43764</strain>
    </source>
</reference>
<dbReference type="PANTHER" id="PTHR31005">
    <property type="entry name" value="DUF4139 DOMAIN-CONTAINING PROTEIN"/>
    <property type="match status" value="1"/>
</dbReference>
<sequence length="817" mass="89773">MAEDIPRQTFLIKDLPTKSVTLYPARAHIVREIRDVILRPGQNEIEIFGLTAEADQNSIQVDGKGSATITDMTLELIPNNEQFSDVYPSESNSSEDEEDDYEDSDDEIESVKVLTHKIKQIDLEIETASEQQKSVERRCNTLDAYANGITGATGGVKFSAKEVSEALSMYEAERRELFSSHKSAELELKKLRKQKARLESERTKIGRDEKRRKARTKRDKEKQKEQVRRRKEEKRKEAERARSEKRKFWANDYYKITLGLETSLDSPSSSRRNSLDSVTLSGLPLTDPKDKSTGSVSFPETTVTLLLSYVANSAFWTPRYDLSINSVRKSATIVYRAEFTNGTSETWKDAKIILSTSQTSYSGLDDKAPFMPSWQVKLGRSWDNNSGGLLSISELKGHRYQNALSQQASKANYKMKASANSSFSPWDTAPPQIKVGGLSGSSIPAQQVSGSNNLYETQTYVPHPPPTINSGLSVSITKAQKTQNTSLGALGASGGSSMDKELKKRGSRLGGGIFGGGGAPKDDTMSNNSAKGEYIEFAADETVADENYGQEGEADNGLDFEESVWEDNGLTANYELPGIRTLVPSSTARRHKIASLTAVNIQLSYVSVPKLRSAAFLRAKIRNPSSTVTLLKGMVGVTLDGSFLGNINFPRVSPNQIFSLPLGVDPAIQISYPKPNVHRTTSGFINKESAHTFQRSIWITNTKSTPVELLVIDQVPVSQDERLRVSILQPRGLNKEGDATKAGQSAKEGANEVVPTTNGKNAAWGMATATLKKNGEVNWTVNLEKGGACLLKLEYETRMPSGASIVEVEGYVSKTND</sequence>
<feature type="coiled-coil region" evidence="1">
    <location>
        <begin position="111"/>
        <end position="138"/>
    </location>
</feature>
<feature type="region of interest" description="Disordered" evidence="2">
    <location>
        <begin position="734"/>
        <end position="753"/>
    </location>
</feature>
<feature type="compositionally biased region" description="Acidic residues" evidence="2">
    <location>
        <begin position="93"/>
        <end position="106"/>
    </location>
</feature>
<protein>
    <recommendedName>
        <fullName evidence="7">DUF4139 domain-containing protein</fullName>
    </recommendedName>
</protein>
<dbReference type="InterPro" id="IPR011935">
    <property type="entry name" value="CHP02231"/>
</dbReference>
<proteinExistence type="predicted"/>
<dbReference type="Proteomes" id="UP000053259">
    <property type="component" value="Unassembled WGS sequence"/>
</dbReference>